<keyword evidence="6 7" id="KW-0472">Membrane</keyword>
<evidence type="ECO:0000256" key="6">
    <source>
        <dbReference type="ARBA" id="ARBA00023136"/>
    </source>
</evidence>
<gene>
    <name evidence="9" type="ORF">GON05_31865</name>
</gene>
<evidence type="ECO:0000256" key="1">
    <source>
        <dbReference type="ARBA" id="ARBA00004651"/>
    </source>
</evidence>
<evidence type="ECO:0000256" key="7">
    <source>
        <dbReference type="SAM" id="Phobius"/>
    </source>
</evidence>
<keyword evidence="7" id="KW-1133">Transmembrane helix</keyword>
<evidence type="ECO:0000256" key="4">
    <source>
        <dbReference type="ARBA" id="ARBA00022679"/>
    </source>
</evidence>
<comment type="subcellular location">
    <subcellularLocation>
        <location evidence="1">Cell membrane</location>
        <topology evidence="1">Multi-pass membrane protein</topology>
    </subcellularLocation>
</comment>
<feature type="domain" description="HAMP" evidence="8">
    <location>
        <begin position="371"/>
        <end position="423"/>
    </location>
</feature>
<dbReference type="Pfam" id="PF06580">
    <property type="entry name" value="His_kinase"/>
    <property type="match status" value="1"/>
</dbReference>
<evidence type="ECO:0000256" key="3">
    <source>
        <dbReference type="ARBA" id="ARBA00022553"/>
    </source>
</evidence>
<dbReference type="PANTHER" id="PTHR34220:SF7">
    <property type="entry name" value="SENSOR HISTIDINE KINASE YPDA"/>
    <property type="match status" value="1"/>
</dbReference>
<keyword evidence="5" id="KW-0418">Kinase</keyword>
<feature type="transmembrane region" description="Helical" evidence="7">
    <location>
        <begin position="350"/>
        <end position="373"/>
    </location>
</feature>
<dbReference type="SUPFAM" id="SSF55874">
    <property type="entry name" value="ATPase domain of HSP90 chaperone/DNA topoisomerase II/histidine kinase"/>
    <property type="match status" value="1"/>
</dbReference>
<evidence type="ECO:0000313" key="10">
    <source>
        <dbReference type="Proteomes" id="UP000467637"/>
    </source>
</evidence>
<organism evidence="9 10">
    <name type="scientific">Paenibacillus anseongense</name>
    <dbReference type="NCBI Taxonomy" id="2682845"/>
    <lineage>
        <taxon>Bacteria</taxon>
        <taxon>Bacillati</taxon>
        <taxon>Bacillota</taxon>
        <taxon>Bacilli</taxon>
        <taxon>Bacillales</taxon>
        <taxon>Paenibacillaceae</taxon>
        <taxon>Paenibacillus</taxon>
    </lineage>
</organism>
<dbReference type="InterPro" id="IPR010559">
    <property type="entry name" value="Sig_transdc_His_kin_internal"/>
</dbReference>
<proteinExistence type="predicted"/>
<accession>A0ABW9UH61</accession>
<sequence>MKRFRIYVSKFINAIKYKNLREKVKNVMQLYALSCGCFRIVGILKVHGDYSERGQHEWKIRMNIRNRLVLYFLASILVPSVIITVIVYLGSTGIINKKMSELIEKNLDSARLIVQERLAFINEMTTLISLNPMIQEVVGESPTQDLSDNVKQIIKLDRALDSYYLSNYYASPISAIVPTIYLVNRPEYQKYDISSKVQDITKIENEPWYVSSQSKNFVIEARPDQDHIIVARRIYSLKNADKYEYAALVKIELENKSINSVLANYKPSPESKICILDPNNQIILSSDSLSEVEKSFIQKLNVSAGHSQIMDSDGGKVLVTSKMMDNIDWRIVNVTNLSEINSDQIRLTRIVVVILVICMTTALLAAFILSRYISSPITKLVASMRTVKGNNFDINLKYNKKDEFGYLIRQYKQMIGQIKDLIEKLTISDLKKQNAELLAKDAQLRFLQAQINPHFLYNTLDSINMYAIKYNAPIISNMIQSLANFYRFSLSKGRSMITLEEEINHTHSYLEIQSMSFGSKLRYGIDIPRELRRSRIVKLVIQPLVENSIIHGFHPDKGELEITISAKHVGDKIVIAITDNGVGAEVEELNQLLESTEPQDHSFAIRNVHRRLQSTFGEAYGIRYRQNQTEGITVEVLIPKNYTSEDNDVNSSSS</sequence>
<dbReference type="InterPro" id="IPR036890">
    <property type="entry name" value="HATPase_C_sf"/>
</dbReference>
<dbReference type="PANTHER" id="PTHR34220">
    <property type="entry name" value="SENSOR HISTIDINE KINASE YPDA"/>
    <property type="match status" value="1"/>
</dbReference>
<keyword evidence="4" id="KW-0808">Transferase</keyword>
<protein>
    <submittedName>
        <fullName evidence="9">HAMP domain-containing protein</fullName>
    </submittedName>
</protein>
<dbReference type="SMART" id="SM00304">
    <property type="entry name" value="HAMP"/>
    <property type="match status" value="1"/>
</dbReference>
<dbReference type="Pfam" id="PF00672">
    <property type="entry name" value="HAMP"/>
    <property type="match status" value="1"/>
</dbReference>
<dbReference type="InterPro" id="IPR003660">
    <property type="entry name" value="HAMP_dom"/>
</dbReference>
<dbReference type="InterPro" id="IPR003594">
    <property type="entry name" value="HATPase_dom"/>
</dbReference>
<keyword evidence="3" id="KW-0597">Phosphoprotein</keyword>
<keyword evidence="10" id="KW-1185">Reference proteome</keyword>
<evidence type="ECO:0000313" key="9">
    <source>
        <dbReference type="EMBL" id="MVQ39198.1"/>
    </source>
</evidence>
<dbReference type="Gene3D" id="6.10.340.10">
    <property type="match status" value="1"/>
</dbReference>
<dbReference type="EMBL" id="WSEM01000034">
    <property type="protein sequence ID" value="MVQ39198.1"/>
    <property type="molecule type" value="Genomic_DNA"/>
</dbReference>
<comment type="caution">
    <text evidence="9">The sequence shown here is derived from an EMBL/GenBank/DDBJ whole genome shotgun (WGS) entry which is preliminary data.</text>
</comment>
<evidence type="ECO:0000256" key="2">
    <source>
        <dbReference type="ARBA" id="ARBA00022475"/>
    </source>
</evidence>
<feature type="transmembrane region" description="Helical" evidence="7">
    <location>
        <begin position="68"/>
        <end position="89"/>
    </location>
</feature>
<dbReference type="SUPFAM" id="SSF158472">
    <property type="entry name" value="HAMP domain-like"/>
    <property type="match status" value="1"/>
</dbReference>
<dbReference type="PROSITE" id="PS50885">
    <property type="entry name" value="HAMP"/>
    <property type="match status" value="1"/>
</dbReference>
<evidence type="ECO:0000256" key="5">
    <source>
        <dbReference type="ARBA" id="ARBA00022777"/>
    </source>
</evidence>
<reference evidence="9 10" key="1">
    <citation type="submission" date="2019-12" db="EMBL/GenBank/DDBJ databases">
        <authorList>
            <person name="Huq M.A."/>
        </authorList>
    </citation>
    <scope>NUCLEOTIDE SEQUENCE [LARGE SCALE GENOMIC DNA]</scope>
    <source>
        <strain evidence="9 10">MAH-34</strain>
    </source>
</reference>
<dbReference type="InterPro" id="IPR050640">
    <property type="entry name" value="Bact_2-comp_sensor_kinase"/>
</dbReference>
<evidence type="ECO:0000259" key="8">
    <source>
        <dbReference type="PROSITE" id="PS50885"/>
    </source>
</evidence>
<dbReference type="CDD" id="cd06225">
    <property type="entry name" value="HAMP"/>
    <property type="match status" value="1"/>
</dbReference>
<dbReference type="Proteomes" id="UP000467637">
    <property type="component" value="Unassembled WGS sequence"/>
</dbReference>
<dbReference type="Gene3D" id="3.30.565.10">
    <property type="entry name" value="Histidine kinase-like ATPase, C-terminal domain"/>
    <property type="match status" value="1"/>
</dbReference>
<name>A0ABW9UH61_9BACL</name>
<keyword evidence="2" id="KW-1003">Cell membrane</keyword>
<keyword evidence="7" id="KW-0812">Transmembrane</keyword>
<dbReference type="Pfam" id="PF02518">
    <property type="entry name" value="HATPase_c"/>
    <property type="match status" value="1"/>
</dbReference>